<evidence type="ECO:0000256" key="10">
    <source>
        <dbReference type="PROSITE-ProRule" id="PRU01360"/>
    </source>
</evidence>
<keyword evidence="6 11" id="KW-0798">TonB box</keyword>
<evidence type="ECO:0000256" key="7">
    <source>
        <dbReference type="ARBA" id="ARBA00023136"/>
    </source>
</evidence>
<dbReference type="GO" id="GO:0009279">
    <property type="term" value="C:cell outer membrane"/>
    <property type="evidence" value="ECO:0007669"/>
    <property type="project" value="UniProtKB-SubCell"/>
</dbReference>
<dbReference type="AlphaFoldDB" id="A0A6J4GAS0"/>
<proteinExistence type="inferred from homology"/>
<reference evidence="14 15" key="1">
    <citation type="submission" date="2020-02" db="EMBL/GenBank/DDBJ databases">
        <authorList>
            <person name="Criscuolo A."/>
        </authorList>
    </citation>
    <scope>NUCLEOTIDE SEQUENCE [LARGE SCALE GENOMIC DNA]</scope>
    <source>
        <strain evidence="14">CIP105534</strain>
    </source>
</reference>
<dbReference type="PROSITE" id="PS52016">
    <property type="entry name" value="TONB_DEPENDENT_REC_3"/>
    <property type="match status" value="1"/>
</dbReference>
<evidence type="ECO:0000256" key="6">
    <source>
        <dbReference type="ARBA" id="ARBA00023077"/>
    </source>
</evidence>
<feature type="domain" description="TonB-dependent receptor-like beta-barrel" evidence="12">
    <location>
        <begin position="520"/>
        <end position="765"/>
    </location>
</feature>
<evidence type="ECO:0000259" key="13">
    <source>
        <dbReference type="Pfam" id="PF07715"/>
    </source>
</evidence>
<evidence type="ECO:0000259" key="12">
    <source>
        <dbReference type="Pfam" id="PF00593"/>
    </source>
</evidence>
<evidence type="ECO:0000256" key="1">
    <source>
        <dbReference type="ARBA" id="ARBA00004571"/>
    </source>
</evidence>
<protein>
    <submittedName>
        <fullName evidence="14">Vitamin B12 transporter BtuB</fullName>
    </submittedName>
</protein>
<dbReference type="SUPFAM" id="SSF49464">
    <property type="entry name" value="Carboxypeptidase regulatory domain-like"/>
    <property type="match status" value="1"/>
</dbReference>
<dbReference type="Gene3D" id="2.60.40.1120">
    <property type="entry name" value="Carboxypeptidase-like, regulatory domain"/>
    <property type="match status" value="1"/>
</dbReference>
<dbReference type="InterPro" id="IPR012910">
    <property type="entry name" value="Plug_dom"/>
</dbReference>
<dbReference type="GO" id="GO:0015344">
    <property type="term" value="F:siderophore uptake transmembrane transporter activity"/>
    <property type="evidence" value="ECO:0007669"/>
    <property type="project" value="TreeGrafter"/>
</dbReference>
<keyword evidence="4 10" id="KW-0812">Transmembrane</keyword>
<keyword evidence="9 10" id="KW-0998">Cell outer membrane</keyword>
<keyword evidence="5" id="KW-0732">Signal</keyword>
<keyword evidence="8" id="KW-0675">Receptor</keyword>
<keyword evidence="15" id="KW-1185">Reference proteome</keyword>
<name>A0A6J4GAS0_9FLAO</name>
<dbReference type="Proteomes" id="UP000479938">
    <property type="component" value="Unassembled WGS sequence"/>
</dbReference>
<evidence type="ECO:0000256" key="4">
    <source>
        <dbReference type="ARBA" id="ARBA00022692"/>
    </source>
</evidence>
<evidence type="ECO:0000256" key="11">
    <source>
        <dbReference type="RuleBase" id="RU003357"/>
    </source>
</evidence>
<accession>A0A6J4GAS0</accession>
<dbReference type="RefSeq" id="WP_173969744.1">
    <property type="nucleotide sequence ID" value="NZ_CADCSU010000055.1"/>
</dbReference>
<evidence type="ECO:0000313" key="15">
    <source>
        <dbReference type="Proteomes" id="UP000479938"/>
    </source>
</evidence>
<keyword evidence="3 10" id="KW-1134">Transmembrane beta strand</keyword>
<dbReference type="GO" id="GO:0044718">
    <property type="term" value="P:siderophore transmembrane transport"/>
    <property type="evidence" value="ECO:0007669"/>
    <property type="project" value="TreeGrafter"/>
</dbReference>
<dbReference type="InterPro" id="IPR000531">
    <property type="entry name" value="Beta-barrel_TonB"/>
</dbReference>
<dbReference type="Gene3D" id="2.170.130.10">
    <property type="entry name" value="TonB-dependent receptor, plug domain"/>
    <property type="match status" value="1"/>
</dbReference>
<organism evidence="14 15">
    <name type="scientific">Flavobacterium bizetiae</name>
    <dbReference type="NCBI Taxonomy" id="2704140"/>
    <lineage>
        <taxon>Bacteria</taxon>
        <taxon>Pseudomonadati</taxon>
        <taxon>Bacteroidota</taxon>
        <taxon>Flavobacteriia</taxon>
        <taxon>Flavobacteriales</taxon>
        <taxon>Flavobacteriaceae</taxon>
        <taxon>Flavobacterium</taxon>
    </lineage>
</organism>
<evidence type="ECO:0000256" key="3">
    <source>
        <dbReference type="ARBA" id="ARBA00022452"/>
    </source>
</evidence>
<gene>
    <name evidence="14" type="primary">btuB_9</name>
    <name evidence="14" type="ORF">FLA105534_01013</name>
</gene>
<keyword evidence="7 10" id="KW-0472">Membrane</keyword>
<dbReference type="SUPFAM" id="SSF56935">
    <property type="entry name" value="Porins"/>
    <property type="match status" value="1"/>
</dbReference>
<dbReference type="Pfam" id="PF07715">
    <property type="entry name" value="Plug"/>
    <property type="match status" value="1"/>
</dbReference>
<evidence type="ECO:0000256" key="8">
    <source>
        <dbReference type="ARBA" id="ARBA00023170"/>
    </source>
</evidence>
<dbReference type="Gene3D" id="2.40.170.20">
    <property type="entry name" value="TonB-dependent receptor, beta-barrel domain"/>
    <property type="match status" value="1"/>
</dbReference>
<evidence type="ECO:0000256" key="5">
    <source>
        <dbReference type="ARBA" id="ARBA00022729"/>
    </source>
</evidence>
<dbReference type="PANTHER" id="PTHR30069">
    <property type="entry name" value="TONB-DEPENDENT OUTER MEMBRANE RECEPTOR"/>
    <property type="match status" value="1"/>
</dbReference>
<evidence type="ECO:0000256" key="2">
    <source>
        <dbReference type="ARBA" id="ARBA00022448"/>
    </source>
</evidence>
<sequence length="792" mass="88577">MQISKIFSLTLILLISIQGFSQSKKVILNGIILENTGKPAEGVSVALKGTAYSTLTNEKGEYEIAAEPGNYVLSVSSVGFKSKQTKINLQSDQTLPSISIEEDMATLNEVQVKGISKVTKIKESAFQVNAVDTRAMANITSNLSQVLNKTTGVKVREQGGMGSDFDFSINGLSGSAVKFFIDGVPLDIMGSSMSLNNIPVNLSERIEVYKGVVPVNLGSDALGGAVNIITNQQISDYFDMSYSFGSFNTHSASLTGQVRNKKSGLTFKTSGFLNYSDNDYKMRDVQVIEVIDKDNSRFVTGDFKRFNDQYKAAMGQAEVGFVDKSWADVFFVGGSYSATEKGIQTGTNQDVVYGQVRRGGDAYSFSLRYLKKNLFTKDLDLSFFSSYSDDQYTITDTAFRKYYWDGSFVPTTSSEMGGPATKWNIQRPKYFIGSNLSYKINDNNSLSLNYTLDKVDNKTYDELLTDKDHNPGKLTKNIIGLSYQQNFFEEKLTNTFFGKYYGMLLEQPFAITDSGTGAGQTIKDNNGYTGYGIASRYKITPSIGVKASYEKAYRLQRVDEVFGNGYSVVANPALKPENSNNYNLGAYWKNEAENHHFFVETGGYLRNAKGFISAVVYQSNSQISRFENTSNVLIKGLEADIKYNYQNKINAGINFTYQSTLDNTKYPNGSNSGTISATYKDNLPNRPWMFGNANLGYRKANFLKEGNNLQFNWDMQYTHWYYLTWENYGAKEGKSIIPDQYIQNASVSYSMHSGMYNISLECNNLTNDLAYDNFRLQKQGRSFSIKFHYFLK</sequence>
<dbReference type="InterPro" id="IPR036942">
    <property type="entry name" value="Beta-barrel_TonB_sf"/>
</dbReference>
<dbReference type="InterPro" id="IPR008969">
    <property type="entry name" value="CarboxyPept-like_regulatory"/>
</dbReference>
<evidence type="ECO:0000313" key="14">
    <source>
        <dbReference type="EMBL" id="CAA9196218.1"/>
    </source>
</evidence>
<dbReference type="Pfam" id="PF13715">
    <property type="entry name" value="CarbopepD_reg_2"/>
    <property type="match status" value="1"/>
</dbReference>
<dbReference type="Pfam" id="PF00593">
    <property type="entry name" value="TonB_dep_Rec_b-barrel"/>
    <property type="match status" value="1"/>
</dbReference>
<dbReference type="EMBL" id="CADCSU010000055">
    <property type="protein sequence ID" value="CAA9196218.1"/>
    <property type="molecule type" value="Genomic_DNA"/>
</dbReference>
<feature type="domain" description="TonB-dependent receptor plug" evidence="13">
    <location>
        <begin position="121"/>
        <end position="225"/>
    </location>
</feature>
<keyword evidence="2 10" id="KW-0813">Transport</keyword>
<dbReference type="InterPro" id="IPR037066">
    <property type="entry name" value="Plug_dom_sf"/>
</dbReference>
<dbReference type="PANTHER" id="PTHR30069:SF29">
    <property type="entry name" value="HEMOGLOBIN AND HEMOGLOBIN-HAPTOGLOBIN-BINDING PROTEIN 1-RELATED"/>
    <property type="match status" value="1"/>
</dbReference>
<comment type="subcellular location">
    <subcellularLocation>
        <location evidence="1 10">Cell outer membrane</location>
        <topology evidence="1 10">Multi-pass membrane protein</topology>
    </subcellularLocation>
</comment>
<dbReference type="InterPro" id="IPR039426">
    <property type="entry name" value="TonB-dep_rcpt-like"/>
</dbReference>
<comment type="similarity">
    <text evidence="10 11">Belongs to the TonB-dependent receptor family.</text>
</comment>
<evidence type="ECO:0000256" key="9">
    <source>
        <dbReference type="ARBA" id="ARBA00023237"/>
    </source>
</evidence>